<proteinExistence type="predicted"/>
<dbReference type="AlphaFoldDB" id="A0A8A3P0Y2"/>
<dbReference type="EMBL" id="CP063406">
    <property type="protein sequence ID" value="QSZ31463.1"/>
    <property type="molecule type" value="Genomic_DNA"/>
</dbReference>
<feature type="compositionally biased region" description="Polar residues" evidence="1">
    <location>
        <begin position="167"/>
        <end position="184"/>
    </location>
</feature>
<gene>
    <name evidence="2" type="ORF">DSL72_001028</name>
</gene>
<reference evidence="2" key="1">
    <citation type="submission" date="2020-10" db="EMBL/GenBank/DDBJ databases">
        <title>Genome Sequence of Monilinia vaccinii-corymbosi Sheds Light on Mummy Berry Disease Infection of Blueberry and Mating Type.</title>
        <authorList>
            <person name="Yow A.G."/>
            <person name="Zhang Y."/>
            <person name="Bansal K."/>
            <person name="Eacker S.M."/>
            <person name="Sullivan S."/>
            <person name="Liachko I."/>
            <person name="Cubeta M.A."/>
            <person name="Rollins J.A."/>
            <person name="Ashrafi H."/>
        </authorList>
    </citation>
    <scope>NUCLEOTIDE SEQUENCE</scope>
    <source>
        <strain evidence="2">RL-1</strain>
    </source>
</reference>
<organism evidence="2 3">
    <name type="scientific">Monilinia vaccinii-corymbosi</name>
    <dbReference type="NCBI Taxonomy" id="61207"/>
    <lineage>
        <taxon>Eukaryota</taxon>
        <taxon>Fungi</taxon>
        <taxon>Dikarya</taxon>
        <taxon>Ascomycota</taxon>
        <taxon>Pezizomycotina</taxon>
        <taxon>Leotiomycetes</taxon>
        <taxon>Helotiales</taxon>
        <taxon>Sclerotiniaceae</taxon>
        <taxon>Monilinia</taxon>
    </lineage>
</organism>
<sequence length="571" mass="63905">MCKNDSSSEKISLSDLKASSQLHIAIDTDSTPSSSGFTNAYDPNYYSPYDNISELGPSASPSDVSGSSDLQNYSSSSDTAYISGLEPIDFANFPPSTFTRHELRAQLDTLARQLRLSTVASSTAAWANEASEWDPDLVTLYLTVLAMFLDQGGKVTCVKLSCWSPGASPTSNYSSQVSHSPNASKRSHGECQKIERGCETKIARRKLSAAKRTDSNLDGPSTPDDSGRGPLPVPGSTRAIQFGNAVAVSYSTHKQPSGDRQYTSHSPLLIANEPNSLSIMHSRPLTLNHLNHLTPSTPSTLSPLSAPFIPTNPADPTPQLLSPNTLFITSRPDQGMRIRILPETTEDDSETWIDIPGIWFHPSEKPSPGIDVVGCSQWLLCKTEWMALLYHRIRVAESMSNFGEDQAAEFRNKILDRMAESAYRPAFDPECNPKPEHREISYPSGDDLGVNWSASRDENERLRKSRRLRRWLDKGSQDDERENRWLWHVWKQYGLVRGWVEQPKPFGDRVRNEKDNDKLRGILEVLSRGEVCITQVGFERMRKSLAGEAIPEFKKLWIYRHRYFGGPRWEV</sequence>
<feature type="region of interest" description="Disordered" evidence="1">
    <location>
        <begin position="207"/>
        <end position="237"/>
    </location>
</feature>
<name>A0A8A3P0Y2_9HELO</name>
<protein>
    <submittedName>
        <fullName evidence="2">Uncharacterized protein</fullName>
    </submittedName>
</protein>
<evidence type="ECO:0000256" key="1">
    <source>
        <dbReference type="SAM" id="MobiDB-lite"/>
    </source>
</evidence>
<dbReference type="OrthoDB" id="3537606at2759"/>
<dbReference type="Proteomes" id="UP000672032">
    <property type="component" value="Chromosome 2"/>
</dbReference>
<evidence type="ECO:0000313" key="2">
    <source>
        <dbReference type="EMBL" id="QSZ31463.1"/>
    </source>
</evidence>
<accession>A0A8A3P0Y2</accession>
<keyword evidence="3" id="KW-1185">Reference proteome</keyword>
<evidence type="ECO:0000313" key="3">
    <source>
        <dbReference type="Proteomes" id="UP000672032"/>
    </source>
</evidence>
<feature type="region of interest" description="Disordered" evidence="1">
    <location>
        <begin position="167"/>
        <end position="195"/>
    </location>
</feature>